<dbReference type="AlphaFoldDB" id="A0A285K4I4"/>
<evidence type="ECO:0000313" key="3">
    <source>
        <dbReference type="Proteomes" id="UP000219612"/>
    </source>
</evidence>
<dbReference type="EMBL" id="OBDY01000031">
    <property type="protein sequence ID" value="SNY67474.1"/>
    <property type="molecule type" value="Genomic_DNA"/>
</dbReference>
<feature type="domain" description="Methyltransferase" evidence="1">
    <location>
        <begin position="159"/>
        <end position="253"/>
    </location>
</feature>
<dbReference type="Gene3D" id="3.40.50.150">
    <property type="entry name" value="Vaccinia Virus protein VP39"/>
    <property type="match status" value="1"/>
</dbReference>
<accession>A0A285K4I4</accession>
<dbReference type="CDD" id="cd02440">
    <property type="entry name" value="AdoMet_MTases"/>
    <property type="match status" value="1"/>
</dbReference>
<keyword evidence="2" id="KW-0489">Methyltransferase</keyword>
<dbReference type="InterPro" id="IPR041698">
    <property type="entry name" value="Methyltransf_25"/>
</dbReference>
<dbReference type="SUPFAM" id="SSF53335">
    <property type="entry name" value="S-adenosyl-L-methionine-dependent methyltransferases"/>
    <property type="match status" value="1"/>
</dbReference>
<dbReference type="GO" id="GO:0008168">
    <property type="term" value="F:methyltransferase activity"/>
    <property type="evidence" value="ECO:0007669"/>
    <property type="project" value="UniProtKB-KW"/>
</dbReference>
<dbReference type="InterPro" id="IPR050723">
    <property type="entry name" value="CFA/CMAS"/>
</dbReference>
<dbReference type="PANTHER" id="PTHR43667">
    <property type="entry name" value="CYCLOPROPANE-FATTY-ACYL-PHOSPHOLIPID SYNTHASE"/>
    <property type="match status" value="1"/>
</dbReference>
<keyword evidence="3" id="KW-1185">Reference proteome</keyword>
<proteinExistence type="predicted"/>
<dbReference type="PANTHER" id="PTHR43667:SF2">
    <property type="entry name" value="FATTY ACID C-METHYL TRANSFERASE"/>
    <property type="match status" value="1"/>
</dbReference>
<dbReference type="InterPro" id="IPR029063">
    <property type="entry name" value="SAM-dependent_MTases_sf"/>
</dbReference>
<gene>
    <name evidence="2" type="ORF">SAMN05421748_131122</name>
</gene>
<evidence type="ECO:0000259" key="1">
    <source>
        <dbReference type="Pfam" id="PF13649"/>
    </source>
</evidence>
<dbReference type="Proteomes" id="UP000219612">
    <property type="component" value="Unassembled WGS sequence"/>
</dbReference>
<organism evidence="2 3">
    <name type="scientific">Paractinoplanes atraurantiacus</name>
    <dbReference type="NCBI Taxonomy" id="1036182"/>
    <lineage>
        <taxon>Bacteria</taxon>
        <taxon>Bacillati</taxon>
        <taxon>Actinomycetota</taxon>
        <taxon>Actinomycetes</taxon>
        <taxon>Micromonosporales</taxon>
        <taxon>Micromonosporaceae</taxon>
        <taxon>Paractinoplanes</taxon>
    </lineage>
</organism>
<evidence type="ECO:0000313" key="2">
    <source>
        <dbReference type="EMBL" id="SNY67474.1"/>
    </source>
</evidence>
<keyword evidence="2" id="KW-0808">Transferase</keyword>
<protein>
    <submittedName>
        <fullName evidence="2">Methyltransferase domain-containing protein</fullName>
    </submittedName>
</protein>
<dbReference type="GO" id="GO:0032259">
    <property type="term" value="P:methylation"/>
    <property type="evidence" value="ECO:0007669"/>
    <property type="project" value="UniProtKB-KW"/>
</dbReference>
<name>A0A285K4I4_9ACTN</name>
<dbReference type="Pfam" id="PF13649">
    <property type="entry name" value="Methyltransf_25"/>
    <property type="match status" value="1"/>
</dbReference>
<sequence length="328" mass="34629">MGSTSVTEMLGGWERGARALALLDAARERGYLTFLSEPRTAEEVAEFAGYSAGEVLDALVAQGIAVRVDGKYQLEGQLAGALSAGAPVDFAAQIERAALLARQVGDVVRTGASAVTAGESVVIARSVALTPNDAARGVVTQILDAVPEMRDAITDGHLLDVGSGVGGFVLTTASLLPGLRATSLELVPEVAAVAVERAKALGVTDRVDIRAMDARDFEALTPYDAVFWAQPFFPEQTRAATLAMIRRSLRPGGILLIQQLDAEPTDDDARAAFTLPRLVARAQGLPFARTLDELVAEIEAAGFALVRTLDIDLGRIALLRRPEESREG</sequence>
<reference evidence="2 3" key="1">
    <citation type="submission" date="2017-09" db="EMBL/GenBank/DDBJ databases">
        <authorList>
            <person name="Ehlers B."/>
            <person name="Leendertz F.H."/>
        </authorList>
    </citation>
    <scope>NUCLEOTIDE SEQUENCE [LARGE SCALE GENOMIC DNA]</scope>
    <source>
        <strain evidence="2 3">CGMCC 4.6857</strain>
    </source>
</reference>